<sequence>MISKYNYIKVAMECASDTINAAQAAVMDAQGSRIKGELIASHAFVGQLLDSVRQHEGMNEPETEMLLQAVQPVIDKHQLEIEAPAIESLVGTNNALTFCRHVETALMEKIKSFK</sequence>
<evidence type="ECO:0000313" key="1">
    <source>
        <dbReference type="EMBL" id="DAD74243.1"/>
    </source>
</evidence>
<reference evidence="1" key="1">
    <citation type="journal article" date="2021" name="Proc. Natl. Acad. Sci. U.S.A.">
        <title>A Catalog of Tens of Thousands of Viruses from Human Metagenomes Reveals Hidden Associations with Chronic Diseases.</title>
        <authorList>
            <person name="Tisza M.J."/>
            <person name="Buck C.B."/>
        </authorList>
    </citation>
    <scope>NUCLEOTIDE SEQUENCE</scope>
    <source>
        <strain evidence="1">Cto1k8</strain>
    </source>
</reference>
<protein>
    <submittedName>
        <fullName evidence="1">Uncharacterized protein</fullName>
    </submittedName>
</protein>
<accession>A0A8S5LWR7</accession>
<name>A0A8S5LWR7_9CAUD</name>
<proteinExistence type="predicted"/>
<organism evidence="1">
    <name type="scientific">Myoviridae sp. cto1k8</name>
    <dbReference type="NCBI Taxonomy" id="2826694"/>
    <lineage>
        <taxon>Viruses</taxon>
        <taxon>Duplodnaviria</taxon>
        <taxon>Heunggongvirae</taxon>
        <taxon>Uroviricota</taxon>
        <taxon>Caudoviricetes</taxon>
    </lineage>
</organism>
<dbReference type="EMBL" id="BK014756">
    <property type="protein sequence ID" value="DAD74243.1"/>
    <property type="molecule type" value="Genomic_DNA"/>
</dbReference>